<dbReference type="Proteomes" id="UP000635983">
    <property type="component" value="Unassembled WGS sequence"/>
</dbReference>
<evidence type="ECO:0000256" key="1">
    <source>
        <dbReference type="ARBA" id="ARBA00010587"/>
    </source>
</evidence>
<accession>A0A917UXE1</accession>
<dbReference type="InterPro" id="IPR035938">
    <property type="entry name" value="Hemerythrin-like_sf"/>
</dbReference>
<evidence type="ECO:0000256" key="4">
    <source>
        <dbReference type="ARBA" id="ARBA00023004"/>
    </source>
</evidence>
<evidence type="ECO:0000256" key="2">
    <source>
        <dbReference type="ARBA" id="ARBA00022621"/>
    </source>
</evidence>
<evidence type="ECO:0000256" key="3">
    <source>
        <dbReference type="ARBA" id="ARBA00022723"/>
    </source>
</evidence>
<dbReference type="EMBL" id="BMPO01000003">
    <property type="protein sequence ID" value="GGJ92761.1"/>
    <property type="molecule type" value="Genomic_DNA"/>
</dbReference>
<dbReference type="InterPro" id="IPR012312">
    <property type="entry name" value="Hemerythrin-like"/>
</dbReference>
<dbReference type="GO" id="GO:0005344">
    <property type="term" value="F:oxygen carrier activity"/>
    <property type="evidence" value="ECO:0007669"/>
    <property type="project" value="UniProtKB-KW"/>
</dbReference>
<dbReference type="Pfam" id="PF01814">
    <property type="entry name" value="Hemerythrin"/>
    <property type="match status" value="1"/>
</dbReference>
<dbReference type="SUPFAM" id="SSF47188">
    <property type="entry name" value="Hemerythrin-like"/>
    <property type="match status" value="1"/>
</dbReference>
<gene>
    <name evidence="6" type="ORF">GCM10009304_18290</name>
</gene>
<reference evidence="6" key="2">
    <citation type="submission" date="2020-09" db="EMBL/GenBank/DDBJ databases">
        <authorList>
            <person name="Sun Q."/>
            <person name="Ohkuma M."/>
        </authorList>
    </citation>
    <scope>NUCLEOTIDE SEQUENCE</scope>
    <source>
        <strain evidence="6">JCM 30078</strain>
    </source>
</reference>
<reference evidence="6" key="1">
    <citation type="journal article" date="2014" name="Int. J. Syst. Evol. Microbiol.">
        <title>Complete genome sequence of Corynebacterium casei LMG S-19264T (=DSM 44701T), isolated from a smear-ripened cheese.</title>
        <authorList>
            <consortium name="US DOE Joint Genome Institute (JGI-PGF)"/>
            <person name="Walter F."/>
            <person name="Albersmeier A."/>
            <person name="Kalinowski J."/>
            <person name="Ruckert C."/>
        </authorList>
    </citation>
    <scope>NUCLEOTIDE SEQUENCE</scope>
    <source>
        <strain evidence="6">JCM 30078</strain>
    </source>
</reference>
<protein>
    <submittedName>
        <fullName evidence="6">Bacteriohemerythrin</fullName>
    </submittedName>
</protein>
<keyword evidence="2" id="KW-0813">Transport</keyword>
<dbReference type="AlphaFoldDB" id="A0A917UXE1"/>
<keyword evidence="4" id="KW-0408">Iron</keyword>
<comment type="similarity">
    <text evidence="1">Belongs to the hemerythrin family.</text>
</comment>
<proteinExistence type="inferred from homology"/>
<dbReference type="NCBIfam" id="NF002007">
    <property type="entry name" value="PRK00808.1"/>
    <property type="match status" value="1"/>
</dbReference>
<evidence type="ECO:0000259" key="5">
    <source>
        <dbReference type="Pfam" id="PF01814"/>
    </source>
</evidence>
<feature type="domain" description="Hemerythrin-like" evidence="5">
    <location>
        <begin position="12"/>
        <end position="124"/>
    </location>
</feature>
<dbReference type="RefSeq" id="WP_188982877.1">
    <property type="nucleotide sequence ID" value="NZ_BMPO01000003.1"/>
</dbReference>
<dbReference type="InterPro" id="IPR050669">
    <property type="entry name" value="Hemerythrin"/>
</dbReference>
<dbReference type="PROSITE" id="PS00550">
    <property type="entry name" value="HEMERYTHRINS"/>
    <property type="match status" value="1"/>
</dbReference>
<dbReference type="CDD" id="cd12107">
    <property type="entry name" value="Hemerythrin"/>
    <property type="match status" value="1"/>
</dbReference>
<dbReference type="PANTHER" id="PTHR37164">
    <property type="entry name" value="BACTERIOHEMERYTHRIN"/>
    <property type="match status" value="1"/>
</dbReference>
<sequence>MAHFVWSSDLDTGIDVIDDQHRQIIAMINGLEDARRGVSSTTVADIIEQLVDYTISHFAFEESLMEEAGYVFCRAHKRVHEVFIKRVESLRTRFREGENVTDELGQTLGRWLVSHIRSDDRNYVEVVNRNLKKITSDHSHEGWLARAKRTFFGRRG</sequence>
<comment type="caution">
    <text evidence="6">The sequence shown here is derived from an EMBL/GenBank/DDBJ whole genome shotgun (WGS) entry which is preliminary data.</text>
</comment>
<dbReference type="PANTHER" id="PTHR37164:SF1">
    <property type="entry name" value="BACTERIOHEMERYTHRIN"/>
    <property type="match status" value="1"/>
</dbReference>
<evidence type="ECO:0000313" key="7">
    <source>
        <dbReference type="Proteomes" id="UP000635983"/>
    </source>
</evidence>
<name>A0A917UXE1_9PSED</name>
<keyword evidence="2" id="KW-0561">Oxygen transport</keyword>
<dbReference type="NCBIfam" id="TIGR02481">
    <property type="entry name" value="hemeryth_dom"/>
    <property type="match status" value="1"/>
</dbReference>
<organism evidence="6 7">
    <name type="scientific">Pseudomonas matsuisoli</name>
    <dbReference type="NCBI Taxonomy" id="1515666"/>
    <lineage>
        <taxon>Bacteria</taxon>
        <taxon>Pseudomonadati</taxon>
        <taxon>Pseudomonadota</taxon>
        <taxon>Gammaproteobacteria</taxon>
        <taxon>Pseudomonadales</taxon>
        <taxon>Pseudomonadaceae</taxon>
        <taxon>Pseudomonas</taxon>
    </lineage>
</organism>
<dbReference type="Gene3D" id="1.20.120.50">
    <property type="entry name" value="Hemerythrin-like"/>
    <property type="match status" value="1"/>
</dbReference>
<keyword evidence="3" id="KW-0479">Metal-binding</keyword>
<dbReference type="GO" id="GO:0046872">
    <property type="term" value="F:metal ion binding"/>
    <property type="evidence" value="ECO:0007669"/>
    <property type="project" value="UniProtKB-KW"/>
</dbReference>
<dbReference type="NCBIfam" id="NF033749">
    <property type="entry name" value="bact_hemeryth"/>
    <property type="match status" value="1"/>
</dbReference>
<dbReference type="InterPro" id="IPR012827">
    <property type="entry name" value="Hemerythrin_metal-bd"/>
</dbReference>
<dbReference type="InterPro" id="IPR016131">
    <property type="entry name" value="Haemerythrin_Fe_BS"/>
</dbReference>
<keyword evidence="7" id="KW-1185">Reference proteome</keyword>
<evidence type="ECO:0000313" key="6">
    <source>
        <dbReference type="EMBL" id="GGJ92761.1"/>
    </source>
</evidence>